<dbReference type="PANTHER" id="PTHR43394">
    <property type="entry name" value="ATP-DEPENDENT PERMEASE MDL1, MITOCHONDRIAL"/>
    <property type="match status" value="1"/>
</dbReference>
<keyword evidence="3" id="KW-0547">Nucleotide-binding</keyword>
<dbReference type="PROSITE" id="PS00211">
    <property type="entry name" value="ABC_TRANSPORTER_1"/>
    <property type="match status" value="1"/>
</dbReference>
<dbReference type="Gene3D" id="3.40.50.300">
    <property type="entry name" value="P-loop containing nucleotide triphosphate hydrolases"/>
    <property type="match status" value="1"/>
</dbReference>
<dbReference type="GO" id="GO:0005524">
    <property type="term" value="F:ATP binding"/>
    <property type="evidence" value="ECO:0007669"/>
    <property type="project" value="UniProtKB-KW"/>
</dbReference>
<gene>
    <name evidence="10" type="ORF">EDD76_1154</name>
</gene>
<evidence type="ECO:0000259" key="8">
    <source>
        <dbReference type="PROSITE" id="PS50893"/>
    </source>
</evidence>
<dbReference type="GO" id="GO:0015421">
    <property type="term" value="F:ABC-type oligopeptide transporter activity"/>
    <property type="evidence" value="ECO:0007669"/>
    <property type="project" value="TreeGrafter"/>
</dbReference>
<dbReference type="InterPro" id="IPR036640">
    <property type="entry name" value="ABC1_TM_sf"/>
</dbReference>
<keyword evidence="6 7" id="KW-0472">Membrane</keyword>
<feature type="domain" description="ABC transporter" evidence="8">
    <location>
        <begin position="323"/>
        <end position="555"/>
    </location>
</feature>
<name>A0A4V2QB78_9FIRM</name>
<accession>A0A4V2QB78</accession>
<comment type="caution">
    <text evidence="10">The sequence shown here is derived from an EMBL/GenBank/DDBJ whole genome shotgun (WGS) entry which is preliminary data.</text>
</comment>
<evidence type="ECO:0000256" key="5">
    <source>
        <dbReference type="ARBA" id="ARBA00022989"/>
    </source>
</evidence>
<dbReference type="SUPFAM" id="SSF52540">
    <property type="entry name" value="P-loop containing nucleoside triphosphate hydrolases"/>
    <property type="match status" value="1"/>
</dbReference>
<reference evidence="10 11" key="1">
    <citation type="submission" date="2019-03" db="EMBL/GenBank/DDBJ databases">
        <title>Genomic Encyclopedia of Type Strains, Phase IV (KMG-IV): sequencing the most valuable type-strain genomes for metagenomic binning, comparative biology and taxonomic classification.</title>
        <authorList>
            <person name="Goeker M."/>
        </authorList>
    </citation>
    <scope>NUCLEOTIDE SEQUENCE [LARGE SCALE GENOMIC DNA]</scope>
    <source>
        <strain evidence="10 11">DSM 100556</strain>
    </source>
</reference>
<dbReference type="Gene3D" id="1.20.1560.10">
    <property type="entry name" value="ABC transporter type 1, transmembrane domain"/>
    <property type="match status" value="1"/>
</dbReference>
<dbReference type="InterPro" id="IPR027417">
    <property type="entry name" value="P-loop_NTPase"/>
</dbReference>
<dbReference type="STRING" id="1469948.GCA_000732725_04128"/>
<feature type="transmembrane region" description="Helical" evidence="7">
    <location>
        <begin position="48"/>
        <end position="70"/>
    </location>
</feature>
<dbReference type="Pfam" id="PF00664">
    <property type="entry name" value="ABC_membrane"/>
    <property type="match status" value="1"/>
</dbReference>
<evidence type="ECO:0000256" key="4">
    <source>
        <dbReference type="ARBA" id="ARBA00022840"/>
    </source>
</evidence>
<dbReference type="Proteomes" id="UP000295718">
    <property type="component" value="Unassembled WGS sequence"/>
</dbReference>
<dbReference type="CDD" id="cd07346">
    <property type="entry name" value="ABC_6TM_exporters"/>
    <property type="match status" value="1"/>
</dbReference>
<dbReference type="GO" id="GO:0005886">
    <property type="term" value="C:plasma membrane"/>
    <property type="evidence" value="ECO:0007669"/>
    <property type="project" value="UniProtKB-SubCell"/>
</dbReference>
<dbReference type="AlphaFoldDB" id="A0A4V2QB78"/>
<evidence type="ECO:0000313" key="10">
    <source>
        <dbReference type="EMBL" id="TCL55372.1"/>
    </source>
</evidence>
<dbReference type="InterPro" id="IPR039421">
    <property type="entry name" value="Type_1_exporter"/>
</dbReference>
<evidence type="ECO:0000256" key="6">
    <source>
        <dbReference type="ARBA" id="ARBA00023136"/>
    </source>
</evidence>
<comment type="subcellular location">
    <subcellularLocation>
        <location evidence="1">Cell membrane</location>
        <topology evidence="1">Multi-pass membrane protein</topology>
    </subcellularLocation>
</comment>
<dbReference type="PROSITE" id="PS50929">
    <property type="entry name" value="ABC_TM1F"/>
    <property type="match status" value="1"/>
</dbReference>
<keyword evidence="4" id="KW-0067">ATP-binding</keyword>
<feature type="domain" description="ABC transmembrane type-1" evidence="9">
    <location>
        <begin position="13"/>
        <end position="294"/>
    </location>
</feature>
<dbReference type="InterPro" id="IPR017871">
    <property type="entry name" value="ABC_transporter-like_CS"/>
</dbReference>
<organism evidence="10 11">
    <name type="scientific">Kineothrix alysoides</name>
    <dbReference type="NCBI Taxonomy" id="1469948"/>
    <lineage>
        <taxon>Bacteria</taxon>
        <taxon>Bacillati</taxon>
        <taxon>Bacillota</taxon>
        <taxon>Clostridia</taxon>
        <taxon>Lachnospirales</taxon>
        <taxon>Lachnospiraceae</taxon>
        <taxon>Kineothrix</taxon>
    </lineage>
</organism>
<dbReference type="InterPro" id="IPR003593">
    <property type="entry name" value="AAA+_ATPase"/>
</dbReference>
<protein>
    <submittedName>
        <fullName evidence="10">ABC-type multidrug transport system fused ATPase/permease subunit</fullName>
    </submittedName>
</protein>
<dbReference type="EMBL" id="SLUO01000015">
    <property type="protein sequence ID" value="TCL55372.1"/>
    <property type="molecule type" value="Genomic_DNA"/>
</dbReference>
<dbReference type="RefSeq" id="WP_031392746.1">
    <property type="nucleotide sequence ID" value="NZ_JPNB01000003.1"/>
</dbReference>
<keyword evidence="11" id="KW-1185">Reference proteome</keyword>
<dbReference type="SUPFAM" id="SSF90123">
    <property type="entry name" value="ABC transporter transmembrane region"/>
    <property type="match status" value="1"/>
</dbReference>
<evidence type="ECO:0000259" key="9">
    <source>
        <dbReference type="PROSITE" id="PS50929"/>
    </source>
</evidence>
<evidence type="ECO:0000256" key="3">
    <source>
        <dbReference type="ARBA" id="ARBA00022741"/>
    </source>
</evidence>
<dbReference type="PROSITE" id="PS50893">
    <property type="entry name" value="ABC_TRANSPORTER_2"/>
    <property type="match status" value="1"/>
</dbReference>
<evidence type="ECO:0000256" key="7">
    <source>
        <dbReference type="SAM" id="Phobius"/>
    </source>
</evidence>
<dbReference type="InterPro" id="IPR003439">
    <property type="entry name" value="ABC_transporter-like_ATP-bd"/>
</dbReference>
<feature type="transmembrane region" description="Helical" evidence="7">
    <location>
        <begin position="153"/>
        <end position="173"/>
    </location>
</feature>
<keyword evidence="2 7" id="KW-0812">Transmembrane</keyword>
<dbReference type="SMART" id="SM00382">
    <property type="entry name" value="AAA"/>
    <property type="match status" value="1"/>
</dbReference>
<evidence type="ECO:0000313" key="11">
    <source>
        <dbReference type="Proteomes" id="UP000295718"/>
    </source>
</evidence>
<evidence type="ECO:0000256" key="1">
    <source>
        <dbReference type="ARBA" id="ARBA00004651"/>
    </source>
</evidence>
<dbReference type="PANTHER" id="PTHR43394:SF1">
    <property type="entry name" value="ATP-BINDING CASSETTE SUB-FAMILY B MEMBER 10, MITOCHONDRIAL"/>
    <property type="match status" value="1"/>
</dbReference>
<keyword evidence="5 7" id="KW-1133">Transmembrane helix</keyword>
<sequence>MKGFLEGSRWLLFATITFCLLANIALVLTSKQYEWFFDVVASGDVSKFAWLVLFAMGYIVVIAILFYIYLVCSKKLIKQVLVQLRGKTFNGIMNKDMKVYYEQNTSEYISVLINDINLLEENWMKPMLGVCESTGMFVTTVVMLLYYSPWITLSIFVTSALVFFVPTALGKYLSKRQQGLSKELASFTNKVKNIFSGFDVIHSFNMMSHINKNFVMYNEQLAQRKYEADHFKVVNDTVAQVLGITIQVGTSCLSAYLVLNEQITIGVLAAVIQLCSRFVSPLMSIMNNLSLIKSMNPIIQKFDDLSKKSQETCRNKPHFSDAITVLQMSFAYGSHPVLQDISLEILPAKKYAIMGESGCGKTTLVKLLLGYYSNFTGSIRYDNENVLDLDSFGLNEMVSIIQQNVYMFDETIMYNICLQQEYSGESLMQALDSSGCRKILKEGLSIDYRVGENGCNLSGGQKQRIAIARALIRKTPILILDEGTSSVDMQSAYEIEDNLLAIKELTLLSILHKTSENLLRRYDEIIYMEKGRIAEQGSFDELMNKKHAFYKFYTISDET</sequence>
<evidence type="ECO:0000256" key="2">
    <source>
        <dbReference type="ARBA" id="ARBA00022692"/>
    </source>
</evidence>
<proteinExistence type="predicted"/>
<dbReference type="InterPro" id="IPR011527">
    <property type="entry name" value="ABC1_TM_dom"/>
</dbReference>
<dbReference type="Pfam" id="PF00005">
    <property type="entry name" value="ABC_tran"/>
    <property type="match status" value="1"/>
</dbReference>
<dbReference type="GO" id="GO:0016887">
    <property type="term" value="F:ATP hydrolysis activity"/>
    <property type="evidence" value="ECO:0007669"/>
    <property type="project" value="InterPro"/>
</dbReference>